<accession>A0A377W2H8</accession>
<comment type="similarity">
    <text evidence="1 2">Belongs to the UPF0225 family.</text>
</comment>
<evidence type="ECO:0000313" key="5">
    <source>
        <dbReference type="Proteomes" id="UP000255099"/>
    </source>
</evidence>
<dbReference type="InterPro" id="IPR032710">
    <property type="entry name" value="NTF2-like_dom_sf"/>
</dbReference>
<dbReference type="InterPro" id="IPR023006">
    <property type="entry name" value="YchJ-like"/>
</dbReference>
<name>A0A377W2H8_KLEPN</name>
<dbReference type="SUPFAM" id="SSF103642">
    <property type="entry name" value="Sec-C motif"/>
    <property type="match status" value="1"/>
</dbReference>
<evidence type="ECO:0000313" key="4">
    <source>
        <dbReference type="EMBL" id="STT48095.1"/>
    </source>
</evidence>
<evidence type="ECO:0000256" key="2">
    <source>
        <dbReference type="HAMAP-Rule" id="MF_00612"/>
    </source>
</evidence>
<reference evidence="4 5" key="1">
    <citation type="submission" date="2018-06" db="EMBL/GenBank/DDBJ databases">
        <authorList>
            <consortium name="Pathogen Informatics"/>
            <person name="Doyle S."/>
        </authorList>
    </citation>
    <scope>NUCLEOTIDE SEQUENCE [LARGE SCALE GENOMIC DNA]</scope>
    <source>
        <strain evidence="4 5">NCTC9637</strain>
    </source>
</reference>
<dbReference type="NCBIfam" id="NF002449">
    <property type="entry name" value="PRK01617.1"/>
    <property type="match status" value="1"/>
</dbReference>
<dbReference type="SUPFAM" id="SSF54427">
    <property type="entry name" value="NTF2-like"/>
    <property type="match status" value="1"/>
</dbReference>
<evidence type="ECO:0000256" key="1">
    <source>
        <dbReference type="ARBA" id="ARBA00010839"/>
    </source>
</evidence>
<dbReference type="InterPro" id="IPR004027">
    <property type="entry name" value="SEC_C_motif"/>
</dbReference>
<feature type="domain" description="YchJ-like middle NTF2-like" evidence="3">
    <location>
        <begin position="30"/>
        <end position="127"/>
    </location>
</feature>
<organism evidence="4 5">
    <name type="scientific">Klebsiella pneumoniae</name>
    <dbReference type="NCBI Taxonomy" id="573"/>
    <lineage>
        <taxon>Bacteria</taxon>
        <taxon>Pseudomonadati</taxon>
        <taxon>Pseudomonadota</taxon>
        <taxon>Gammaproteobacteria</taxon>
        <taxon>Enterobacterales</taxon>
        <taxon>Enterobacteriaceae</taxon>
        <taxon>Klebsiella/Raoultella group</taxon>
        <taxon>Klebsiella</taxon>
        <taxon>Klebsiella pneumoniae complex</taxon>
    </lineage>
</organism>
<protein>
    <recommendedName>
        <fullName evidence="2">UPF0225 protein NCTC9637_03032</fullName>
    </recommendedName>
</protein>
<dbReference type="Gene3D" id="3.10.450.50">
    <property type="match status" value="1"/>
</dbReference>
<dbReference type="InterPro" id="IPR048469">
    <property type="entry name" value="YchJ-like_M"/>
</dbReference>
<dbReference type="Pfam" id="PF02810">
    <property type="entry name" value="SEC-C"/>
    <property type="match status" value="2"/>
</dbReference>
<dbReference type="PANTHER" id="PTHR33747">
    <property type="entry name" value="UPF0225 PROTEIN SCO1677"/>
    <property type="match status" value="1"/>
</dbReference>
<dbReference type="Pfam" id="PF17775">
    <property type="entry name" value="YchJ_M-like"/>
    <property type="match status" value="1"/>
</dbReference>
<evidence type="ECO:0000259" key="3">
    <source>
        <dbReference type="Pfam" id="PF17775"/>
    </source>
</evidence>
<dbReference type="HAMAP" id="MF_00612">
    <property type="entry name" value="UPF0225"/>
    <property type="match status" value="1"/>
</dbReference>
<gene>
    <name evidence="4" type="primary">ychJ</name>
    <name evidence="4" type="ORF">NCTC9637_03032</name>
</gene>
<dbReference type="Proteomes" id="UP000255099">
    <property type="component" value="Unassembled WGS sequence"/>
</dbReference>
<dbReference type="AlphaFoldDB" id="A0A377W2H8"/>
<dbReference type="PANTHER" id="PTHR33747:SF1">
    <property type="entry name" value="ADENYLATE CYCLASE-ASSOCIATED CAP C-TERMINAL DOMAIN-CONTAINING PROTEIN"/>
    <property type="match status" value="1"/>
</dbReference>
<dbReference type="EMBL" id="UGLB01000003">
    <property type="protein sequence ID" value="STT48095.1"/>
    <property type="molecule type" value="Genomic_DNA"/>
</dbReference>
<proteinExistence type="inferred from homology"/>
<sequence>MSQLCPCGSALEYSSCCQRYLSGAELAPGPSQLMRSRYSAFVMKDADYLIKTWHPSCQAQQFRAELEKGFSQTEWLGLTLFASDEGRVPNEGFVSFVARFNDNNRPGAIIERSRFLKENGQWYYIDGTRPLIGRNDPCPCGSGKKFKKMLRPVTLAQRLQTLQDFPRDAFITT</sequence>